<name>A0A0A8E739_MESFC</name>
<dbReference type="Pfam" id="PF01418">
    <property type="entry name" value="HTH_6"/>
    <property type="match status" value="1"/>
</dbReference>
<dbReference type="STRING" id="743971.MYF_02650"/>
<dbReference type="InterPro" id="IPR009057">
    <property type="entry name" value="Homeodomain-like_sf"/>
</dbReference>
<dbReference type="PANTHER" id="PTHR30514:SF21">
    <property type="entry name" value="RPIR-FAMILY TRANSCRIPTIONAL REGULATOR"/>
    <property type="match status" value="1"/>
</dbReference>
<dbReference type="InterPro" id="IPR001347">
    <property type="entry name" value="SIS_dom"/>
</dbReference>
<dbReference type="Gene3D" id="3.40.50.10490">
    <property type="entry name" value="Glucose-6-phosphate isomerase like protein, domain 1"/>
    <property type="match status" value="1"/>
</dbReference>
<evidence type="ECO:0000256" key="1">
    <source>
        <dbReference type="ARBA" id="ARBA00023015"/>
    </source>
</evidence>
<keyword evidence="6" id="KW-1185">Reference proteome</keyword>
<evidence type="ECO:0000313" key="6">
    <source>
        <dbReference type="Proteomes" id="UP000031129"/>
    </source>
</evidence>
<feature type="domain" description="HTH rpiR-type" evidence="4">
    <location>
        <begin position="4"/>
        <end position="80"/>
    </location>
</feature>
<organism evidence="5 6">
    <name type="scientific">Mesomycoplasma flocculare ATCC 27399</name>
    <dbReference type="NCBI Taxonomy" id="743971"/>
    <lineage>
        <taxon>Bacteria</taxon>
        <taxon>Bacillati</taxon>
        <taxon>Mycoplasmatota</taxon>
        <taxon>Mycoplasmoidales</taxon>
        <taxon>Metamycoplasmataceae</taxon>
        <taxon>Mesomycoplasma</taxon>
    </lineage>
</organism>
<dbReference type="GO" id="GO:1901135">
    <property type="term" value="P:carbohydrate derivative metabolic process"/>
    <property type="evidence" value="ECO:0007669"/>
    <property type="project" value="InterPro"/>
</dbReference>
<dbReference type="GO" id="GO:0003700">
    <property type="term" value="F:DNA-binding transcription factor activity"/>
    <property type="evidence" value="ECO:0007669"/>
    <property type="project" value="InterPro"/>
</dbReference>
<dbReference type="PROSITE" id="PS51071">
    <property type="entry name" value="HTH_RPIR"/>
    <property type="match status" value="1"/>
</dbReference>
<accession>A0A0A8E739</accession>
<reference evidence="5 6" key="1">
    <citation type="journal article" date="2015" name="Genome Announc.">
        <title>Complete Genome Sequence of Mycoplasma flocculare Strain Ms42T (ATCC 27399T).</title>
        <authorList>
            <person name="Calcutt M.J."/>
            <person name="Foecking M.F."/>
            <person name="Heidari M.B."/>
            <person name="McIntosh M.A."/>
        </authorList>
    </citation>
    <scope>NUCLEOTIDE SEQUENCE [LARGE SCALE GENOMIC DNA]</scope>
    <source>
        <strain evidence="6">ATCC 27399</strain>
    </source>
</reference>
<evidence type="ECO:0000256" key="2">
    <source>
        <dbReference type="ARBA" id="ARBA00023125"/>
    </source>
</evidence>
<dbReference type="GO" id="GO:0097367">
    <property type="term" value="F:carbohydrate derivative binding"/>
    <property type="evidence" value="ECO:0007669"/>
    <property type="project" value="InterPro"/>
</dbReference>
<dbReference type="AlphaFoldDB" id="A0A0A8E739"/>
<gene>
    <name evidence="5" type="ORF">MYF_02650</name>
</gene>
<keyword evidence="1" id="KW-0805">Transcription regulation</keyword>
<dbReference type="InterPro" id="IPR046348">
    <property type="entry name" value="SIS_dom_sf"/>
</dbReference>
<keyword evidence="2" id="KW-0238">DNA-binding</keyword>
<dbReference type="SUPFAM" id="SSF46689">
    <property type="entry name" value="Homeodomain-like"/>
    <property type="match status" value="1"/>
</dbReference>
<dbReference type="Gene3D" id="1.10.10.10">
    <property type="entry name" value="Winged helix-like DNA-binding domain superfamily/Winged helix DNA-binding domain"/>
    <property type="match status" value="1"/>
</dbReference>
<dbReference type="GO" id="GO:0003677">
    <property type="term" value="F:DNA binding"/>
    <property type="evidence" value="ECO:0007669"/>
    <property type="project" value="UniProtKB-KW"/>
</dbReference>
<dbReference type="InterPro" id="IPR035472">
    <property type="entry name" value="RpiR-like_SIS"/>
</dbReference>
<dbReference type="KEGG" id="mfq:MYF_02650"/>
<dbReference type="CDD" id="cd05013">
    <property type="entry name" value="SIS_RpiR"/>
    <property type="match status" value="1"/>
</dbReference>
<dbReference type="InterPro" id="IPR000281">
    <property type="entry name" value="HTH_RpiR"/>
</dbReference>
<dbReference type="HOGENOM" id="CLU_1085105_0_0_14"/>
<evidence type="ECO:0000256" key="3">
    <source>
        <dbReference type="ARBA" id="ARBA00023163"/>
    </source>
</evidence>
<sequence length="259" mass="30274">MSINLINQLSLLLKQNRNFIDKEIAGFLLSNIEKIMSLKLKIIAENANCSTASVIKFCKKLGFKGLKDLLPALDRNYSYLNFQNKRYSENKINQKNQILSKYHMMIMNNLDKIYNLNYNSMIKFVKLLQKTRHIMLFGKGSNLESINIFANYLSKLQYHIDYHYDFEVQQKWTEKSIDSSVCIFFSFSGMHSIIDELVSKMRAKSCIIVSFTGNFESNLYKQSLISFLTFKNEDVLENHTSARISFIYLVMQIINLLKN</sequence>
<dbReference type="OrthoDB" id="3684496at2"/>
<protein>
    <recommendedName>
        <fullName evidence="4">HTH rpiR-type domain-containing protein</fullName>
    </recommendedName>
</protein>
<proteinExistence type="predicted"/>
<dbReference type="InterPro" id="IPR047640">
    <property type="entry name" value="RpiR-like"/>
</dbReference>
<dbReference type="RefSeq" id="WP_002557866.1">
    <property type="nucleotide sequence ID" value="NZ_CP007585.1"/>
</dbReference>
<dbReference type="Proteomes" id="UP000031129">
    <property type="component" value="Chromosome"/>
</dbReference>
<dbReference type="SUPFAM" id="SSF53697">
    <property type="entry name" value="SIS domain"/>
    <property type="match status" value="1"/>
</dbReference>
<dbReference type="EMBL" id="CP007585">
    <property type="protein sequence ID" value="AJC50025.1"/>
    <property type="molecule type" value="Genomic_DNA"/>
</dbReference>
<dbReference type="InterPro" id="IPR036388">
    <property type="entry name" value="WH-like_DNA-bd_sf"/>
</dbReference>
<dbReference type="Pfam" id="PF01380">
    <property type="entry name" value="SIS"/>
    <property type="match status" value="1"/>
</dbReference>
<dbReference type="PANTHER" id="PTHR30514">
    <property type="entry name" value="GLUCOKINASE"/>
    <property type="match status" value="1"/>
</dbReference>
<keyword evidence="3" id="KW-0804">Transcription</keyword>
<evidence type="ECO:0000313" key="5">
    <source>
        <dbReference type="EMBL" id="AJC50025.1"/>
    </source>
</evidence>
<evidence type="ECO:0000259" key="4">
    <source>
        <dbReference type="PROSITE" id="PS51071"/>
    </source>
</evidence>